<dbReference type="InterPro" id="IPR036390">
    <property type="entry name" value="WH_DNA-bd_sf"/>
</dbReference>
<proteinExistence type="predicted"/>
<dbReference type="Gene3D" id="1.10.10.10">
    <property type="entry name" value="Winged helix-like DNA-binding domain superfamily/Winged helix DNA-binding domain"/>
    <property type="match status" value="1"/>
</dbReference>
<keyword evidence="3" id="KW-1185">Reference proteome</keyword>
<dbReference type="InterPro" id="IPR005149">
    <property type="entry name" value="Tscrpt_reg_PadR_N"/>
</dbReference>
<dbReference type="STRING" id="406327.Mevan_1653"/>
<sequence>MMLLKLLTKKNVREVLELLANHGELYFSEIFKTLEINQGTLNKLMTELIENDIVKKRTEEEEVALPKAYYSLTDYGKDVLEVYDLEKKLEGKKSSGNSKESLKINIENVGSNSLNNSFNFSSKK</sequence>
<feature type="domain" description="Transcription regulator PadR N-terminal" evidence="1">
    <location>
        <begin position="33"/>
        <end position="81"/>
    </location>
</feature>
<dbReference type="Pfam" id="PF03551">
    <property type="entry name" value="PadR"/>
    <property type="match status" value="1"/>
</dbReference>
<gene>
    <name evidence="2" type="ordered locus">Mevan_1653</name>
</gene>
<evidence type="ECO:0000259" key="1">
    <source>
        <dbReference type="Pfam" id="PF03551"/>
    </source>
</evidence>
<accession>A6USS3</accession>
<dbReference type="EMBL" id="CP000742">
    <property type="protein sequence ID" value="ABR55545.1"/>
    <property type="molecule type" value="Genomic_DNA"/>
</dbReference>
<evidence type="ECO:0000313" key="3">
    <source>
        <dbReference type="Proteomes" id="UP000001107"/>
    </source>
</evidence>
<dbReference type="InterPro" id="IPR036388">
    <property type="entry name" value="WH-like_DNA-bd_sf"/>
</dbReference>
<organism evidence="2 3">
    <name type="scientific">Methanococcus vannielii (strain ATCC 35089 / DSM 1224 / JCM 13029 / OCM 148 / SB)</name>
    <dbReference type="NCBI Taxonomy" id="406327"/>
    <lineage>
        <taxon>Archaea</taxon>
        <taxon>Methanobacteriati</taxon>
        <taxon>Methanobacteriota</taxon>
        <taxon>Methanomada group</taxon>
        <taxon>Methanococci</taxon>
        <taxon>Methanococcales</taxon>
        <taxon>Methanococcaceae</taxon>
        <taxon>Methanococcus</taxon>
    </lineage>
</organism>
<name>A6USS3_METVS</name>
<dbReference type="Proteomes" id="UP000001107">
    <property type="component" value="Chromosome"/>
</dbReference>
<reference evidence="2" key="1">
    <citation type="submission" date="2007-06" db="EMBL/GenBank/DDBJ databases">
        <title>Complete sequence of Methanococcus vannielii SB.</title>
        <authorList>
            <consortium name="US DOE Joint Genome Institute"/>
            <person name="Copeland A."/>
            <person name="Lucas S."/>
            <person name="Lapidus A."/>
            <person name="Barry K."/>
            <person name="Glavina del Rio T."/>
            <person name="Dalin E."/>
            <person name="Tice H."/>
            <person name="Pitluck S."/>
            <person name="Chain P."/>
            <person name="Malfatti S."/>
            <person name="Shin M."/>
            <person name="Vergez L."/>
            <person name="Schmutz J."/>
            <person name="Larimer F."/>
            <person name="Land M."/>
            <person name="Hauser L."/>
            <person name="Kyrpides N."/>
            <person name="Anderson I."/>
            <person name="Sieprawska-Lupa M."/>
            <person name="Whitman W.B."/>
            <person name="Richardson P."/>
        </authorList>
    </citation>
    <scope>NUCLEOTIDE SEQUENCE [LARGE SCALE GENOMIC DNA]</scope>
    <source>
        <strain evidence="2">SB</strain>
    </source>
</reference>
<dbReference type="HOGENOM" id="CLU_153628_0_0_2"/>
<dbReference type="eggNOG" id="arCOG01057">
    <property type="taxonomic scope" value="Archaea"/>
</dbReference>
<evidence type="ECO:0000313" key="2">
    <source>
        <dbReference type="EMBL" id="ABR55545.1"/>
    </source>
</evidence>
<dbReference type="SUPFAM" id="SSF46785">
    <property type="entry name" value="Winged helix' DNA-binding domain"/>
    <property type="match status" value="1"/>
</dbReference>
<protein>
    <submittedName>
        <fullName evidence="2">Transcriptional regulator PadR family protein</fullName>
    </submittedName>
</protein>
<dbReference type="AlphaFoldDB" id="A6USS3"/>
<dbReference type="KEGG" id="mvn:Mevan_1653"/>